<proteinExistence type="predicted"/>
<dbReference type="KEGG" id="ccro:CMC5_054570"/>
<evidence type="ECO:0000313" key="3">
    <source>
        <dbReference type="Proteomes" id="UP000067626"/>
    </source>
</evidence>
<accession>A0A0K1EK99</accession>
<keyword evidence="3" id="KW-1185">Reference proteome</keyword>
<evidence type="ECO:0000256" key="1">
    <source>
        <dbReference type="SAM" id="MobiDB-lite"/>
    </source>
</evidence>
<sequence>MGGGSAGDGVGGSGLGEGDGGGASGSGTGGAGGSGGASGAGGSGGSLTGSAIWVRHHGTPDGPYADTHGVAVDASGNLHVIARCRGIVDFGAGPLNCQGFPAPLTVVVFKLDPAGNTLWSKQFGSHVQDAARSIALDPSGNIVIAGHYWAPNNAATIDLGGGPLPLPTAGMSHLFVAKLDDEGNHLWSKSFAPLHGTNSQPNQLAINADGDIAIIYSVLDPVMGSGAGPERIKLLDASGTERWDRDSGSAHGILGGIAFDPAGDMVLAVPRFEYCGASLTRCHQRILVKKLSITGSVLWSKELGGSPPHGPGNGGIAQAVAVDASGHVFVSGQLFETMDLGLGPVAAGGFLARFDPMGEPVWVQNPPMEVSQLAVDGAGDLVVSWRYFAGLGKFAPSGAARWVYSSSASSVFYTTQVAIGPNDRIAAGGGFWGTVDLGTGPLVAFGDGDAWLGVFAP</sequence>
<name>A0A0K1EK99_CHOCO</name>
<evidence type="ECO:0000313" key="2">
    <source>
        <dbReference type="EMBL" id="AKT41290.1"/>
    </source>
</evidence>
<dbReference type="SUPFAM" id="SSF63829">
    <property type="entry name" value="Calcium-dependent phosphotriesterase"/>
    <property type="match status" value="1"/>
</dbReference>
<dbReference type="PANTHER" id="PTHR35580">
    <property type="entry name" value="CELL SURFACE GLYCOPROTEIN (S-LAYER PROTEIN)-LIKE PROTEIN"/>
    <property type="match status" value="1"/>
</dbReference>
<dbReference type="PATRIC" id="fig|52.7.peg.6040"/>
<reference evidence="2 3" key="1">
    <citation type="submission" date="2015-07" db="EMBL/GenBank/DDBJ databases">
        <title>Genome analysis of myxobacterium Chondromyces crocatus Cm c5 reveals a high potential for natural compound synthesis and the genetic basis for the loss of fruiting body formation.</title>
        <authorList>
            <person name="Zaburannyi N."/>
            <person name="Bunk B."/>
            <person name="Maier J."/>
            <person name="Overmann J."/>
            <person name="Mueller R."/>
        </authorList>
    </citation>
    <scope>NUCLEOTIDE SEQUENCE [LARGE SCALE GENOMIC DNA]</scope>
    <source>
        <strain evidence="2 3">Cm c5</strain>
    </source>
</reference>
<dbReference type="EMBL" id="CP012159">
    <property type="protein sequence ID" value="AKT41290.1"/>
    <property type="molecule type" value="Genomic_DNA"/>
</dbReference>
<dbReference type="Proteomes" id="UP000067626">
    <property type="component" value="Chromosome"/>
</dbReference>
<protein>
    <submittedName>
        <fullName evidence="2">Uncharacterized protein</fullName>
    </submittedName>
</protein>
<dbReference type="PANTHER" id="PTHR35580:SF1">
    <property type="entry name" value="PHYTASE-LIKE DOMAIN-CONTAINING PROTEIN"/>
    <property type="match status" value="1"/>
</dbReference>
<organism evidence="2 3">
    <name type="scientific">Chondromyces crocatus</name>
    <dbReference type="NCBI Taxonomy" id="52"/>
    <lineage>
        <taxon>Bacteria</taxon>
        <taxon>Pseudomonadati</taxon>
        <taxon>Myxococcota</taxon>
        <taxon>Polyangia</taxon>
        <taxon>Polyangiales</taxon>
        <taxon>Polyangiaceae</taxon>
        <taxon>Chondromyces</taxon>
    </lineage>
</organism>
<dbReference type="InterPro" id="IPR052918">
    <property type="entry name" value="Motility_Chemotaxis_Reg"/>
</dbReference>
<feature type="region of interest" description="Disordered" evidence="1">
    <location>
        <begin position="1"/>
        <end position="43"/>
    </location>
</feature>
<dbReference type="STRING" id="52.CMC5_054570"/>
<dbReference type="AlphaFoldDB" id="A0A0K1EK99"/>
<gene>
    <name evidence="2" type="ORF">CMC5_054570</name>
</gene>